<keyword evidence="1" id="KW-1133">Transmembrane helix</keyword>
<name>A0A0G1GW80_9BACT</name>
<evidence type="ECO:0000313" key="2">
    <source>
        <dbReference type="EMBL" id="KKT38473.1"/>
    </source>
</evidence>
<organism evidence="2 3">
    <name type="scientific">Candidatus Gottesmanbacteria bacterium GW2011_GWB1_44_11c</name>
    <dbReference type="NCBI Taxonomy" id="1618447"/>
    <lineage>
        <taxon>Bacteria</taxon>
        <taxon>Candidatus Gottesmaniibacteriota</taxon>
    </lineage>
</organism>
<protein>
    <submittedName>
        <fullName evidence="2">Uncharacterized protein</fullName>
    </submittedName>
</protein>
<feature type="transmembrane region" description="Helical" evidence="1">
    <location>
        <begin position="12"/>
        <end position="31"/>
    </location>
</feature>
<sequence length="230" mass="25060">MRTMFHKDYIRYIIAGIIILLFWLLVGFVAYKRLSTHPTVSSYCNDYGCTNFRDGSNWAIRNCQGSTTEGSTYTCTQQGITGSCGTTSYCCPGPGMLWTTDMTQCSGSAETSGCCACPAPTPYTITSQCNGPCMGNSNCTDGNICIFEQGFGWVCRNPACYRNTGCNCASVTATPTLTPTPTSIQGQYYCGELCLTTSECRSDLRCVSINNTRECRNPDCPEENTCLCIE</sequence>
<comment type="caution">
    <text evidence="2">The sequence shown here is derived from an EMBL/GenBank/DDBJ whole genome shotgun (WGS) entry which is preliminary data.</text>
</comment>
<reference evidence="2 3" key="1">
    <citation type="journal article" date="2015" name="Nature">
        <title>rRNA introns, odd ribosomes, and small enigmatic genomes across a large radiation of phyla.</title>
        <authorList>
            <person name="Brown C.T."/>
            <person name="Hug L.A."/>
            <person name="Thomas B.C."/>
            <person name="Sharon I."/>
            <person name="Castelle C.J."/>
            <person name="Singh A."/>
            <person name="Wilkins M.J."/>
            <person name="Williams K.H."/>
            <person name="Banfield J.F."/>
        </authorList>
    </citation>
    <scope>NUCLEOTIDE SEQUENCE [LARGE SCALE GENOMIC DNA]</scope>
</reference>
<proteinExistence type="predicted"/>
<gene>
    <name evidence="2" type="ORF">UW22_C0010G0009</name>
</gene>
<keyword evidence="1" id="KW-0812">Transmembrane</keyword>
<dbReference type="Proteomes" id="UP000034617">
    <property type="component" value="Unassembled WGS sequence"/>
</dbReference>
<accession>A0A0G1GW80</accession>
<keyword evidence="1" id="KW-0472">Membrane</keyword>
<evidence type="ECO:0000313" key="3">
    <source>
        <dbReference type="Proteomes" id="UP000034617"/>
    </source>
</evidence>
<dbReference type="AlphaFoldDB" id="A0A0G1GW80"/>
<dbReference type="EMBL" id="LCHM01000010">
    <property type="protein sequence ID" value="KKT38473.1"/>
    <property type="molecule type" value="Genomic_DNA"/>
</dbReference>
<evidence type="ECO:0000256" key="1">
    <source>
        <dbReference type="SAM" id="Phobius"/>
    </source>
</evidence>